<feature type="transmembrane region" description="Helical" evidence="8">
    <location>
        <begin position="188"/>
        <end position="212"/>
    </location>
</feature>
<evidence type="ECO:0000256" key="2">
    <source>
        <dbReference type="ARBA" id="ARBA00005551"/>
    </source>
</evidence>
<dbReference type="PROSITE" id="PS51202">
    <property type="entry name" value="RCK_C"/>
    <property type="match status" value="1"/>
</dbReference>
<dbReference type="AlphaFoldDB" id="A0A4Q5IZI3"/>
<keyword evidence="3" id="KW-0813">Transport</keyword>
<feature type="transmembrane region" description="Helical" evidence="8">
    <location>
        <begin position="249"/>
        <end position="269"/>
    </location>
</feature>
<keyword evidence="5 8" id="KW-1133">Transmembrane helix</keyword>
<evidence type="ECO:0000256" key="8">
    <source>
        <dbReference type="SAM" id="Phobius"/>
    </source>
</evidence>
<dbReference type="Gene3D" id="1.20.1530.20">
    <property type="match status" value="1"/>
</dbReference>
<dbReference type="InterPro" id="IPR006037">
    <property type="entry name" value="RCK_C"/>
</dbReference>
<gene>
    <name evidence="10" type="ORF">ETU37_12460</name>
</gene>
<keyword evidence="11" id="KW-1185">Reference proteome</keyword>
<dbReference type="InterPro" id="IPR036721">
    <property type="entry name" value="RCK_C_sf"/>
</dbReference>
<dbReference type="PANTHER" id="PTHR42751:SF4">
    <property type="entry name" value="K(+)_H(+) ANTIPORTER SUBUNIT KHTU"/>
    <property type="match status" value="1"/>
</dbReference>
<dbReference type="Proteomes" id="UP000291189">
    <property type="component" value="Unassembled WGS sequence"/>
</dbReference>
<feature type="transmembrane region" description="Helical" evidence="8">
    <location>
        <begin position="315"/>
        <end position="332"/>
    </location>
</feature>
<organism evidence="10 11">
    <name type="scientific">Nocardioides iriomotensis</name>
    <dbReference type="NCBI Taxonomy" id="715784"/>
    <lineage>
        <taxon>Bacteria</taxon>
        <taxon>Bacillati</taxon>
        <taxon>Actinomycetota</taxon>
        <taxon>Actinomycetes</taxon>
        <taxon>Propionibacteriales</taxon>
        <taxon>Nocardioidaceae</taxon>
        <taxon>Nocardioides</taxon>
    </lineage>
</organism>
<evidence type="ECO:0000256" key="1">
    <source>
        <dbReference type="ARBA" id="ARBA00004141"/>
    </source>
</evidence>
<protein>
    <recommendedName>
        <fullName evidence="9">RCK C-terminal domain-containing protein</fullName>
    </recommendedName>
</protein>
<feature type="compositionally biased region" description="Basic and acidic residues" evidence="7">
    <location>
        <begin position="17"/>
        <end position="29"/>
    </location>
</feature>
<feature type="transmembrane region" description="Helical" evidence="8">
    <location>
        <begin position="157"/>
        <end position="176"/>
    </location>
</feature>
<dbReference type="GO" id="GO:0015297">
    <property type="term" value="F:antiporter activity"/>
    <property type="evidence" value="ECO:0007669"/>
    <property type="project" value="InterPro"/>
</dbReference>
<dbReference type="Pfam" id="PF02080">
    <property type="entry name" value="TrkA_C"/>
    <property type="match status" value="1"/>
</dbReference>
<feature type="transmembrane region" description="Helical" evidence="8">
    <location>
        <begin position="454"/>
        <end position="474"/>
    </location>
</feature>
<comment type="caution">
    <text evidence="10">The sequence shown here is derived from an EMBL/GenBank/DDBJ whole genome shotgun (WGS) entry which is preliminary data.</text>
</comment>
<name>A0A4Q5IZI3_9ACTN</name>
<evidence type="ECO:0000256" key="6">
    <source>
        <dbReference type="ARBA" id="ARBA00023136"/>
    </source>
</evidence>
<comment type="subcellular location">
    <subcellularLocation>
        <location evidence="1">Membrane</location>
        <topology evidence="1">Multi-pass membrane protein</topology>
    </subcellularLocation>
</comment>
<evidence type="ECO:0000256" key="4">
    <source>
        <dbReference type="ARBA" id="ARBA00022692"/>
    </source>
</evidence>
<dbReference type="Gene3D" id="3.30.70.1450">
    <property type="entry name" value="Regulator of K+ conductance, C-terminal domain"/>
    <property type="match status" value="1"/>
</dbReference>
<feature type="transmembrane region" description="Helical" evidence="8">
    <location>
        <begin position="395"/>
        <end position="414"/>
    </location>
</feature>
<proteinExistence type="inferred from homology"/>
<evidence type="ECO:0000256" key="5">
    <source>
        <dbReference type="ARBA" id="ARBA00022989"/>
    </source>
</evidence>
<reference evidence="10 11" key="1">
    <citation type="submission" date="2019-01" db="EMBL/GenBank/DDBJ databases">
        <title>Nocardioides guangzhouensis sp. nov., an actinobacterium isolated from soil.</title>
        <authorList>
            <person name="Fu Y."/>
            <person name="Cai Y."/>
            <person name="Lin Z."/>
            <person name="Chen P."/>
        </authorList>
    </citation>
    <scope>NUCLEOTIDE SEQUENCE [LARGE SCALE GENOMIC DNA]</scope>
    <source>
        <strain evidence="10 11">NBRC 105384</strain>
    </source>
</reference>
<dbReference type="GO" id="GO:1902600">
    <property type="term" value="P:proton transmembrane transport"/>
    <property type="evidence" value="ECO:0007669"/>
    <property type="project" value="InterPro"/>
</dbReference>
<dbReference type="Pfam" id="PF00999">
    <property type="entry name" value="Na_H_Exchanger"/>
    <property type="match status" value="1"/>
</dbReference>
<dbReference type="GO" id="GO:0008324">
    <property type="term" value="F:monoatomic cation transmembrane transporter activity"/>
    <property type="evidence" value="ECO:0007669"/>
    <property type="project" value="InterPro"/>
</dbReference>
<evidence type="ECO:0000256" key="3">
    <source>
        <dbReference type="ARBA" id="ARBA00022448"/>
    </source>
</evidence>
<comment type="similarity">
    <text evidence="2">Belongs to the monovalent cation:proton antiporter 2 (CPA2) transporter (TC 2.A.37) family.</text>
</comment>
<dbReference type="InterPro" id="IPR038770">
    <property type="entry name" value="Na+/solute_symporter_sf"/>
</dbReference>
<evidence type="ECO:0000256" key="7">
    <source>
        <dbReference type="SAM" id="MobiDB-lite"/>
    </source>
</evidence>
<evidence type="ECO:0000313" key="10">
    <source>
        <dbReference type="EMBL" id="RYU11393.1"/>
    </source>
</evidence>
<dbReference type="EMBL" id="SDPU01000023">
    <property type="protein sequence ID" value="RYU11393.1"/>
    <property type="molecule type" value="Genomic_DNA"/>
</dbReference>
<keyword evidence="6 8" id="KW-0472">Membrane</keyword>
<feature type="domain" description="RCK C-terminal" evidence="9">
    <location>
        <begin position="504"/>
        <end position="585"/>
    </location>
</feature>
<dbReference type="InterPro" id="IPR006153">
    <property type="entry name" value="Cation/H_exchanger_TM"/>
</dbReference>
<dbReference type="PANTHER" id="PTHR42751">
    <property type="entry name" value="SODIUM/HYDROGEN EXCHANGER FAMILY/TRKA DOMAIN PROTEIN"/>
    <property type="match status" value="1"/>
</dbReference>
<dbReference type="SUPFAM" id="SSF116726">
    <property type="entry name" value="TrkA C-terminal domain-like"/>
    <property type="match status" value="1"/>
</dbReference>
<feature type="region of interest" description="Disordered" evidence="7">
    <location>
        <begin position="1"/>
        <end position="74"/>
    </location>
</feature>
<evidence type="ECO:0000313" key="11">
    <source>
        <dbReference type="Proteomes" id="UP000291189"/>
    </source>
</evidence>
<feature type="transmembrane region" description="Helical" evidence="8">
    <location>
        <begin position="281"/>
        <end position="303"/>
    </location>
</feature>
<dbReference type="GO" id="GO:0016020">
    <property type="term" value="C:membrane"/>
    <property type="evidence" value="ECO:0007669"/>
    <property type="project" value="UniProtKB-SubCell"/>
</dbReference>
<feature type="compositionally biased region" description="Basic and acidic residues" evidence="7">
    <location>
        <begin position="42"/>
        <end position="59"/>
    </location>
</feature>
<dbReference type="GO" id="GO:0006813">
    <property type="term" value="P:potassium ion transport"/>
    <property type="evidence" value="ECO:0007669"/>
    <property type="project" value="InterPro"/>
</dbReference>
<dbReference type="OrthoDB" id="3294398at2"/>
<keyword evidence="4 8" id="KW-0812">Transmembrane</keyword>
<evidence type="ECO:0000259" key="9">
    <source>
        <dbReference type="PROSITE" id="PS51202"/>
    </source>
</evidence>
<feature type="transmembrane region" description="Helical" evidence="8">
    <location>
        <begin position="106"/>
        <end position="137"/>
    </location>
</feature>
<accession>A0A4Q5IZI3</accession>
<feature type="transmembrane region" description="Helical" evidence="8">
    <location>
        <begin position="218"/>
        <end position="237"/>
    </location>
</feature>
<sequence>MFRASTGPPSPTPAHGRTRDRGRRREDGCCHPFSGPPGPATLDERRAHAGALRTDDRAPRVHRTHGTGGGLRATQSAAWAVAPTSTTPRRTTPPQEVPTVHAAESLIALGAAFLVCGLLARVGVPVGLPTIPLFMIAGVLLGPDTPGLDIVADPDDLALVARLGLVFLLFYLGLEFSLEDLTSGGRRLLSAAGVYLALNVGGGLALGFALGWGVAEALVVAAVVGISSSAIVTKLLVETGRLGNPETRVILGITVMEDLFLAFYLALLQPVLGGADGPVEAVTGIATAFTFLFGLALVARHGARWVGKVIDTQDEEIVVVVFVGLAIITAGIAETLGVSDAIGAFMVGLILGSTKKSQRLRDLTHPLRDAFGAIFFFHFGLSIDPRALLDVAGAVAFAVAMTIVLCVSAGVVAARIHGFGRTAGANIGLTVLTRGEFSLVLASLALGAGLDQRVASLAAGYVLVLGVIGPLAVAQSGPVARLLPRALFPPTRRYATATPLDLSVGTGSLYRLGADLLQIRVAPGSRLHGVFVGELRLPSGSTLGLLSRNGATSALTASTQMQTDDVLLVFTDPEQRNAAEQRIRAVHRSGRLATWEGDTGT</sequence>